<organism evidence="1 2">
    <name type="scientific">Smittium culicis</name>
    <dbReference type="NCBI Taxonomy" id="133412"/>
    <lineage>
        <taxon>Eukaryota</taxon>
        <taxon>Fungi</taxon>
        <taxon>Fungi incertae sedis</taxon>
        <taxon>Zoopagomycota</taxon>
        <taxon>Kickxellomycotina</taxon>
        <taxon>Harpellomycetes</taxon>
        <taxon>Harpellales</taxon>
        <taxon>Legeriomycetaceae</taxon>
        <taxon>Smittium</taxon>
    </lineage>
</organism>
<evidence type="ECO:0000313" key="1">
    <source>
        <dbReference type="EMBL" id="OMJ28272.1"/>
    </source>
</evidence>
<dbReference type="Proteomes" id="UP000187429">
    <property type="component" value="Unassembled WGS sequence"/>
</dbReference>
<reference evidence="2" key="1">
    <citation type="submission" date="2017-01" db="EMBL/GenBank/DDBJ databases">
        <authorList>
            <person name="Wang Y."/>
            <person name="White M."/>
            <person name="Kvist S."/>
            <person name="Moncalvo J.-M."/>
        </authorList>
    </citation>
    <scope>NUCLEOTIDE SEQUENCE [LARGE SCALE GENOMIC DNA]</scope>
    <source>
        <strain evidence="2">ID-206-W2</strain>
    </source>
</reference>
<keyword evidence="2" id="KW-1185">Reference proteome</keyword>
<protein>
    <submittedName>
        <fullName evidence="1">Uncharacterized protein</fullName>
    </submittedName>
</protein>
<dbReference type="OrthoDB" id="5560035at2759"/>
<sequence>MSEARCHPIQTVIDQATRLVAKVGKSAAMERIREELGITSVFLRTSIARERAIIKWPASKTWIANLINKPIKAQKSTWVTGSSRWIKRYFQTDAAGQTVISLVNRKTKNNRSKIQYWAISRKIKTKENWISLQTMYPILRMGIQDILKLRMGSYWTAQRLSNTKIFN</sequence>
<gene>
    <name evidence="1" type="ORF">AYI69_g2257</name>
</gene>
<proteinExistence type="predicted"/>
<name>A0A1R1YMX8_9FUNG</name>
<dbReference type="AlphaFoldDB" id="A0A1R1YMX8"/>
<accession>A0A1R1YMX8</accession>
<evidence type="ECO:0000313" key="2">
    <source>
        <dbReference type="Proteomes" id="UP000187429"/>
    </source>
</evidence>
<comment type="caution">
    <text evidence="1">The sequence shown here is derived from an EMBL/GenBank/DDBJ whole genome shotgun (WGS) entry which is preliminary data.</text>
</comment>
<dbReference type="EMBL" id="LSSM01000659">
    <property type="protein sequence ID" value="OMJ28272.1"/>
    <property type="molecule type" value="Genomic_DNA"/>
</dbReference>